<reference evidence="1 2" key="1">
    <citation type="submission" date="2020-05" db="EMBL/GenBank/DDBJ databases">
        <title>Ceratocystis lukuohia genome.</title>
        <authorList>
            <person name="Harrington T.C."/>
            <person name="Kim K."/>
            <person name="Mayers C.G."/>
        </authorList>
    </citation>
    <scope>NUCLEOTIDE SEQUENCE [LARGE SCALE GENOMIC DNA]</scope>
    <source>
        <strain evidence="1 2">C4212</strain>
    </source>
</reference>
<protein>
    <submittedName>
        <fullName evidence="1">Uncharacterized protein</fullName>
    </submittedName>
</protein>
<dbReference type="GeneID" id="98117413"/>
<sequence>MRKYETQQKALRTITDFVDQTVSGNLSMILLSDKHTAKDQIAALHNRFKQSAVEKNKQAREAWKKALQAPKKKTLEIWLNNLLAAHTNLTKLELPKAQNASAVEALLSSVGPIAPTAWVERVVAHQIQNENIIFEELLVQFRQEC</sequence>
<name>A0ABR4MLE3_9PEZI</name>
<organism evidence="1 2">
    <name type="scientific">Ceratocystis lukuohia</name>
    <dbReference type="NCBI Taxonomy" id="2019550"/>
    <lineage>
        <taxon>Eukaryota</taxon>
        <taxon>Fungi</taxon>
        <taxon>Dikarya</taxon>
        <taxon>Ascomycota</taxon>
        <taxon>Pezizomycotina</taxon>
        <taxon>Sordariomycetes</taxon>
        <taxon>Hypocreomycetidae</taxon>
        <taxon>Microascales</taxon>
        <taxon>Ceratocystidaceae</taxon>
        <taxon>Ceratocystis</taxon>
    </lineage>
</organism>
<dbReference type="Proteomes" id="UP001610728">
    <property type="component" value="Unassembled WGS sequence"/>
</dbReference>
<comment type="caution">
    <text evidence="1">The sequence shown here is derived from an EMBL/GenBank/DDBJ whole genome shotgun (WGS) entry which is preliminary data.</text>
</comment>
<dbReference type="EMBL" id="JABSNW010000003">
    <property type="protein sequence ID" value="KAL2889095.1"/>
    <property type="molecule type" value="Genomic_DNA"/>
</dbReference>
<dbReference type="RefSeq" id="XP_070860275.1">
    <property type="nucleotide sequence ID" value="XM_071000451.1"/>
</dbReference>
<keyword evidence="2" id="KW-1185">Reference proteome</keyword>
<accession>A0ABR4MLE3</accession>
<evidence type="ECO:0000313" key="1">
    <source>
        <dbReference type="EMBL" id="KAL2889095.1"/>
    </source>
</evidence>
<proteinExistence type="predicted"/>
<evidence type="ECO:0000313" key="2">
    <source>
        <dbReference type="Proteomes" id="UP001610728"/>
    </source>
</evidence>
<gene>
    <name evidence="1" type="ORF">HOO65_030596</name>
</gene>